<sequence>MGEVSLVIPVMNEEEKIVQCLEVVFDQFLKFNEVRKIND</sequence>
<proteinExistence type="predicted"/>
<dbReference type="EMBL" id="CAJHIS010000012">
    <property type="protein sequence ID" value="CAD6493549.1"/>
    <property type="molecule type" value="Genomic_DNA"/>
</dbReference>
<evidence type="ECO:0000313" key="2">
    <source>
        <dbReference type="EMBL" id="CAD6493549.1"/>
    </source>
</evidence>
<reference evidence="1" key="1">
    <citation type="submission" date="2020-10" db="EMBL/GenBank/DDBJ databases">
        <authorList>
            <person name="Hahn C.J."/>
            <person name="Laso-Perez R."/>
            <person name="Vulcano F."/>
            <person name="Vaziourakis K.-M."/>
            <person name="Stokke R."/>
            <person name="Steen I.H."/>
            <person name="Teske A."/>
            <person name="Boetius A."/>
            <person name="Liebeke M."/>
            <person name="Amann R."/>
            <person name="Knittel K."/>
        </authorList>
    </citation>
    <scope>NUCLEOTIDE SEQUENCE</scope>
    <source>
        <strain evidence="2">Gfbio:e3339647-f889-4370-9287-4fb5cb688e4c:AG392D22_GoMArc1</strain>
        <strain evidence="1">Gfbio:e3339647-f889-4370-9287-4fb5cb688e4c:AG393N10_GoMArc1</strain>
    </source>
</reference>
<evidence type="ECO:0000313" key="3">
    <source>
        <dbReference type="Proteomes" id="UP000637195"/>
    </source>
</evidence>
<comment type="caution">
    <text evidence="1">The sequence shown here is derived from an EMBL/GenBank/DDBJ whole genome shotgun (WGS) entry which is preliminary data.</text>
</comment>
<protein>
    <submittedName>
        <fullName evidence="1">Uncharacterized protein</fullName>
    </submittedName>
</protein>
<evidence type="ECO:0000313" key="1">
    <source>
        <dbReference type="EMBL" id="CAD6490951.1"/>
    </source>
</evidence>
<organism evidence="1 3">
    <name type="scientific">Candidatus Argoarchaeum ethanivorans</name>
    <dbReference type="NCBI Taxonomy" id="2608793"/>
    <lineage>
        <taxon>Archaea</taxon>
        <taxon>Methanobacteriati</taxon>
        <taxon>Methanobacteriota</taxon>
        <taxon>Stenosarchaea group</taxon>
        <taxon>Methanomicrobia</taxon>
        <taxon>Methanosarcinales</taxon>
        <taxon>Methanosarcinales incertae sedis</taxon>
        <taxon>GOM Arc I cluster</taxon>
        <taxon>Candidatus Argoarchaeum</taxon>
    </lineage>
</organism>
<gene>
    <name evidence="1" type="ORF">ANIMEMIM_00048</name>
    <name evidence="2" type="ORF">EMLJLAPB_00560</name>
</gene>
<dbReference type="AlphaFoldDB" id="A0A811T3M2"/>
<dbReference type="Proteomes" id="UP000634805">
    <property type="component" value="Unassembled WGS sequence"/>
</dbReference>
<dbReference type="EMBL" id="CAJHIM010000001">
    <property type="protein sequence ID" value="CAD6490951.1"/>
    <property type="molecule type" value="Genomic_DNA"/>
</dbReference>
<dbReference type="Proteomes" id="UP000637195">
    <property type="component" value="Unassembled WGS sequence"/>
</dbReference>
<name>A0A811T3M2_9EURY</name>
<accession>A0A811T3M2</accession>